<keyword evidence="4" id="KW-1133">Transmembrane helix</keyword>
<evidence type="ECO:0000313" key="5">
    <source>
        <dbReference type="EMBL" id="QPG95743.1"/>
    </source>
</evidence>
<dbReference type="Pfam" id="PF09435">
    <property type="entry name" value="DUF2015"/>
    <property type="match status" value="1"/>
</dbReference>
<gene>
    <name evidence="5" type="ORF">C2857_001895</name>
</gene>
<dbReference type="Proteomes" id="UP000594364">
    <property type="component" value="Chromosome 2"/>
</dbReference>
<evidence type="ECO:0000313" key="6">
    <source>
        <dbReference type="Proteomes" id="UP000594364"/>
    </source>
</evidence>
<evidence type="ECO:0000256" key="4">
    <source>
        <dbReference type="SAM" id="Phobius"/>
    </source>
</evidence>
<keyword evidence="6" id="KW-1185">Reference proteome</keyword>
<proteinExistence type="inferred from homology"/>
<evidence type="ECO:0000256" key="3">
    <source>
        <dbReference type="SAM" id="MobiDB-lite"/>
    </source>
</evidence>
<dbReference type="AlphaFoldDB" id="A0A7S9KNB6"/>
<sequence>MEGVVAVAVTPMPVVRQSFHRIQSHPPRRRYRAQSLYRYSNFNQHRSPSNLTIWRTKLDVIMAYILFSISVLFIVAATVLFFTRSRWRHHVPEIHLPGADYIYSRLPDSFAGDIEAGLSSNTFDLAGNLEGDSRTGLDDASKKEILKIMKKKRMTFDQARKAYMDNRFKANGIGPDGRPRDPKFVSFS</sequence>
<dbReference type="OrthoDB" id="447314at2759"/>
<name>A0A7S9KNB6_EPIFF</name>
<organism evidence="5 6">
    <name type="scientific">Epichloe festucae (strain Fl1)</name>
    <dbReference type="NCBI Taxonomy" id="877507"/>
    <lineage>
        <taxon>Eukaryota</taxon>
        <taxon>Fungi</taxon>
        <taxon>Dikarya</taxon>
        <taxon>Ascomycota</taxon>
        <taxon>Pezizomycotina</taxon>
        <taxon>Sordariomycetes</taxon>
        <taxon>Hypocreomycetidae</taxon>
        <taxon>Hypocreales</taxon>
        <taxon>Clavicipitaceae</taxon>
        <taxon>Epichloe</taxon>
    </lineage>
</organism>
<feature type="transmembrane region" description="Helical" evidence="4">
    <location>
        <begin position="61"/>
        <end position="82"/>
    </location>
</feature>
<protein>
    <submittedName>
        <fullName evidence="5">Uncharacterized protein</fullName>
    </submittedName>
</protein>
<comment type="similarity">
    <text evidence="1">Belongs to the UPF0357 family.</text>
</comment>
<dbReference type="EMBL" id="CP031386">
    <property type="protein sequence ID" value="QPG95743.1"/>
    <property type="molecule type" value="Genomic_DNA"/>
</dbReference>
<dbReference type="InterPro" id="IPR018559">
    <property type="entry name" value="DUF2015"/>
</dbReference>
<evidence type="ECO:0000256" key="2">
    <source>
        <dbReference type="ARBA" id="ARBA00022729"/>
    </source>
</evidence>
<keyword evidence="4" id="KW-0472">Membrane</keyword>
<feature type="compositionally biased region" description="Basic and acidic residues" evidence="3">
    <location>
        <begin position="177"/>
        <end position="188"/>
    </location>
</feature>
<dbReference type="PANTHER" id="PTHR28023">
    <property type="entry name" value="UPF0357 PROTEIN YCL012C"/>
    <property type="match status" value="1"/>
</dbReference>
<feature type="region of interest" description="Disordered" evidence="3">
    <location>
        <begin position="169"/>
        <end position="188"/>
    </location>
</feature>
<keyword evidence="2" id="KW-0732">Signal</keyword>
<keyword evidence="4" id="KW-0812">Transmembrane</keyword>
<reference evidence="5 6" key="1">
    <citation type="journal article" date="2018" name="PLoS Genet.">
        <title>Repeat elements organise 3D genome structure and mediate transcription in the filamentous fungus Epichloe festucae.</title>
        <authorList>
            <person name="Winter D.J."/>
            <person name="Ganley A.R.D."/>
            <person name="Young C.A."/>
            <person name="Liachko I."/>
            <person name="Schardl C.L."/>
            <person name="Dupont P.Y."/>
            <person name="Berry D."/>
            <person name="Ram A."/>
            <person name="Scott B."/>
            <person name="Cox M.P."/>
        </authorList>
    </citation>
    <scope>NUCLEOTIDE SEQUENCE [LARGE SCALE GENOMIC DNA]</scope>
    <source>
        <strain evidence="5 6">Fl1</strain>
    </source>
</reference>
<dbReference type="PANTHER" id="PTHR28023:SF1">
    <property type="entry name" value="UPF0357 PROTEIN YCL012C"/>
    <property type="match status" value="1"/>
</dbReference>
<evidence type="ECO:0000256" key="1">
    <source>
        <dbReference type="ARBA" id="ARBA00008325"/>
    </source>
</evidence>
<accession>A0A7S9KNB6</accession>